<evidence type="ECO:0000313" key="3">
    <source>
        <dbReference type="Proteomes" id="UP000326179"/>
    </source>
</evidence>
<organism evidence="2 3">
    <name type="scientific">Streptomyces fagopyri</name>
    <dbReference type="NCBI Taxonomy" id="2662397"/>
    <lineage>
        <taxon>Bacteria</taxon>
        <taxon>Bacillati</taxon>
        <taxon>Actinomycetota</taxon>
        <taxon>Actinomycetes</taxon>
        <taxon>Kitasatosporales</taxon>
        <taxon>Streptomycetaceae</taxon>
        <taxon>Streptomyces</taxon>
    </lineage>
</organism>
<reference evidence="2 3" key="1">
    <citation type="submission" date="2019-10" db="EMBL/GenBank/DDBJ databases">
        <title>A novel species.</title>
        <authorList>
            <person name="Gao J."/>
        </authorList>
    </citation>
    <scope>NUCLEOTIDE SEQUENCE [LARGE SCALE GENOMIC DNA]</scope>
    <source>
        <strain evidence="2 3">QMT-28</strain>
    </source>
</reference>
<dbReference type="KEGG" id="sfy:GFH48_02980"/>
<keyword evidence="3" id="KW-1185">Reference proteome</keyword>
<sequence length="170" mass="17899">MAGGDWNVFVLLALAALLATPIWAIAVVVMLLSVALPGRRPDWGVRTLRWGAAMTAAAAVLLLFMGLGAVELSDNESRSGANSSPAPACRDAAPYLTEHLVGRRASYLPPAFDCVLDDGTTYPSSEGYAWLNGLVVTCAVASVLLAMGAVYTIDRQSARRIRVPDPETPG</sequence>
<feature type="transmembrane region" description="Helical" evidence="1">
    <location>
        <begin position="6"/>
        <end position="36"/>
    </location>
</feature>
<protein>
    <submittedName>
        <fullName evidence="2">Uncharacterized protein</fullName>
    </submittedName>
</protein>
<evidence type="ECO:0000313" key="2">
    <source>
        <dbReference type="EMBL" id="QFZ72360.1"/>
    </source>
</evidence>
<dbReference type="AlphaFoldDB" id="A0A5Q0L5N8"/>
<dbReference type="EMBL" id="CP045643">
    <property type="protein sequence ID" value="QFZ72360.1"/>
    <property type="molecule type" value="Genomic_DNA"/>
</dbReference>
<gene>
    <name evidence="2" type="ORF">GFH48_02980</name>
</gene>
<name>A0A5Q0L5N8_9ACTN</name>
<evidence type="ECO:0000256" key="1">
    <source>
        <dbReference type="SAM" id="Phobius"/>
    </source>
</evidence>
<keyword evidence="1" id="KW-0472">Membrane</keyword>
<keyword evidence="1" id="KW-0812">Transmembrane</keyword>
<feature type="transmembrane region" description="Helical" evidence="1">
    <location>
        <begin position="48"/>
        <end position="70"/>
    </location>
</feature>
<proteinExistence type="predicted"/>
<dbReference type="Proteomes" id="UP000326179">
    <property type="component" value="Chromosome"/>
</dbReference>
<feature type="transmembrane region" description="Helical" evidence="1">
    <location>
        <begin position="128"/>
        <end position="153"/>
    </location>
</feature>
<accession>A0A5Q0L5N8</accession>
<keyword evidence="1" id="KW-1133">Transmembrane helix</keyword>